<feature type="compositionally biased region" description="Basic residues" evidence="1">
    <location>
        <begin position="1"/>
        <end position="14"/>
    </location>
</feature>
<protein>
    <submittedName>
        <fullName evidence="2">Uncharacterized protein</fullName>
    </submittedName>
</protein>
<accession>A0A2S2QER1</accession>
<evidence type="ECO:0000256" key="1">
    <source>
        <dbReference type="SAM" id="MobiDB-lite"/>
    </source>
</evidence>
<dbReference type="EMBL" id="GGMS01006970">
    <property type="protein sequence ID" value="MBY76173.1"/>
    <property type="molecule type" value="Transcribed_RNA"/>
</dbReference>
<dbReference type="AlphaFoldDB" id="A0A2S2QER1"/>
<gene>
    <name evidence="2" type="ORF">g.81690</name>
</gene>
<feature type="region of interest" description="Disordered" evidence="1">
    <location>
        <begin position="1"/>
        <end position="47"/>
    </location>
</feature>
<evidence type="ECO:0000313" key="2">
    <source>
        <dbReference type="EMBL" id="MBY76173.1"/>
    </source>
</evidence>
<proteinExistence type="predicted"/>
<name>A0A2S2QER1_9HEMI</name>
<reference evidence="2" key="1">
    <citation type="submission" date="2018-04" db="EMBL/GenBank/DDBJ databases">
        <title>Transcriptome assembly of Sipha flava.</title>
        <authorList>
            <person name="Scully E.D."/>
            <person name="Geib S.M."/>
            <person name="Palmer N.A."/>
            <person name="Koch K."/>
            <person name="Bradshaw J."/>
            <person name="Heng-Moss T."/>
            <person name="Sarath G."/>
        </authorList>
    </citation>
    <scope>NUCLEOTIDE SEQUENCE</scope>
</reference>
<sequence>MPRSKGKNCTRRLPRAPSTGFAGPLVSDHLFDTRSNPNNNDERDNERFSAVVPTATMYDMFARVGFRPLNGAAGPVLVKRKSIGTSTPAARAPVLETAVLTVSNCFRIRVDQE</sequence>
<organism evidence="2">
    <name type="scientific">Sipha flava</name>
    <name type="common">yellow sugarcane aphid</name>
    <dbReference type="NCBI Taxonomy" id="143950"/>
    <lineage>
        <taxon>Eukaryota</taxon>
        <taxon>Metazoa</taxon>
        <taxon>Ecdysozoa</taxon>
        <taxon>Arthropoda</taxon>
        <taxon>Hexapoda</taxon>
        <taxon>Insecta</taxon>
        <taxon>Pterygota</taxon>
        <taxon>Neoptera</taxon>
        <taxon>Paraneoptera</taxon>
        <taxon>Hemiptera</taxon>
        <taxon>Sternorrhyncha</taxon>
        <taxon>Aphidomorpha</taxon>
        <taxon>Aphidoidea</taxon>
        <taxon>Aphididae</taxon>
        <taxon>Sipha</taxon>
    </lineage>
</organism>